<sequence length="563" mass="63144">MKQALYVLVLLTFMVSCSESESPTPPKTPEVPSAVEQGSQSFGINNMEITSKNSTNLVAKEFIPAYVFVSVETDEGSTILNRHQLDVVDNGGDYVTEEVLLDSGTYTLTEFIVVDADDKVISLVPKATSALSQFTGTSLPYDFTVQEGDSKNTPIDNIEAAGYSWVEFGYEEDDLVFSEAEDFFTLTVDDSENLTTKVIALKSLTGSTYQIDWGDGVIEEYVSTLNTIEIENEANHTYEINGVYKIKIIGAVEVIEYLNFSNYEVEFNNQSNIIAADLSNLTLLKEVDFHIGKLTSLDTSNNLLLENLSLGYNQITHLNLTNNEKLRRLYARFNQLTEIDVSQNPMLELLWINGNQISNLDVSNNSYLQLLFARENNLTSLDVTQNSQLNQLDLSGNLMSNIDVTQNTNLFLINIGANNLTQIDLSQNIELERIDLYENQISAIDLSANLKLQDLYIEDNLLSSLDLSQNVALERLIIENNNFSQIDITQNHKMFDLQIGGNQFMAAELDQMISFVYDQAILNSTTYGYIDFQNNPGTDLIDQTTIAKINELGLDYDWTFNNN</sequence>
<dbReference type="GO" id="GO:0035591">
    <property type="term" value="F:signaling adaptor activity"/>
    <property type="evidence" value="ECO:0007669"/>
    <property type="project" value="TreeGrafter"/>
</dbReference>
<keyword evidence="1" id="KW-0433">Leucine-rich repeat</keyword>
<keyword evidence="2" id="KW-0677">Repeat</keyword>
<evidence type="ECO:0000256" key="1">
    <source>
        <dbReference type="ARBA" id="ARBA00022614"/>
    </source>
</evidence>
<keyword evidence="3" id="KW-0732">Signal</keyword>
<name>A0A850NC21_9FLAO</name>
<dbReference type="EMBL" id="WYET01000004">
    <property type="protein sequence ID" value="NVN18253.1"/>
    <property type="molecule type" value="Genomic_DNA"/>
</dbReference>
<dbReference type="PANTHER" id="PTHR47566:SF1">
    <property type="entry name" value="PROTEIN NUD1"/>
    <property type="match status" value="1"/>
</dbReference>
<dbReference type="Proteomes" id="UP000558089">
    <property type="component" value="Unassembled WGS sequence"/>
</dbReference>
<dbReference type="Gene3D" id="3.80.10.10">
    <property type="entry name" value="Ribonuclease Inhibitor"/>
    <property type="match status" value="1"/>
</dbReference>
<feature type="signal peptide" evidence="3">
    <location>
        <begin position="1"/>
        <end position="20"/>
    </location>
</feature>
<evidence type="ECO:0000313" key="4">
    <source>
        <dbReference type="EMBL" id="NVN18253.1"/>
    </source>
</evidence>
<keyword evidence="5" id="KW-1185">Reference proteome</keyword>
<accession>A0A850NC21</accession>
<reference evidence="4 5" key="1">
    <citation type="submission" date="2020-01" db="EMBL/GenBank/DDBJ databases">
        <title>Draft Genome Analysis of Muricauda sp. HICW Isolated from coastal seawater of PR China.</title>
        <authorList>
            <person name="Chen M.-X."/>
        </authorList>
    </citation>
    <scope>NUCLEOTIDE SEQUENCE [LARGE SCALE GENOMIC DNA]</scope>
    <source>
        <strain evidence="4 5">HICW</strain>
    </source>
</reference>
<proteinExistence type="predicted"/>
<comment type="caution">
    <text evidence="4">The sequence shown here is derived from an EMBL/GenBank/DDBJ whole genome shotgun (WGS) entry which is preliminary data.</text>
</comment>
<evidence type="ECO:0000256" key="3">
    <source>
        <dbReference type="SAM" id="SignalP"/>
    </source>
</evidence>
<dbReference type="SUPFAM" id="SSF52058">
    <property type="entry name" value="L domain-like"/>
    <property type="match status" value="1"/>
</dbReference>
<evidence type="ECO:0008006" key="6">
    <source>
        <dbReference type="Google" id="ProtNLM"/>
    </source>
</evidence>
<dbReference type="PROSITE" id="PS51257">
    <property type="entry name" value="PROKAR_LIPOPROTEIN"/>
    <property type="match status" value="1"/>
</dbReference>
<dbReference type="RefSeq" id="WP_176620030.1">
    <property type="nucleotide sequence ID" value="NZ_WYET01000004.1"/>
</dbReference>
<organism evidence="4 5">
    <name type="scientific">Flagellimonas chongwuensis</name>
    <dbReference type="NCBI Taxonomy" id="2697365"/>
    <lineage>
        <taxon>Bacteria</taxon>
        <taxon>Pseudomonadati</taxon>
        <taxon>Bacteroidota</taxon>
        <taxon>Flavobacteriia</taxon>
        <taxon>Flavobacteriales</taxon>
        <taxon>Flavobacteriaceae</taxon>
        <taxon>Flagellimonas</taxon>
    </lineage>
</organism>
<evidence type="ECO:0000256" key="2">
    <source>
        <dbReference type="ARBA" id="ARBA00022737"/>
    </source>
</evidence>
<dbReference type="AlphaFoldDB" id="A0A850NC21"/>
<gene>
    <name evidence="4" type="ORF">GUA46_07865</name>
</gene>
<dbReference type="PANTHER" id="PTHR47566">
    <property type="match status" value="1"/>
</dbReference>
<evidence type="ECO:0000313" key="5">
    <source>
        <dbReference type="Proteomes" id="UP000558089"/>
    </source>
</evidence>
<dbReference type="InterPro" id="IPR052574">
    <property type="entry name" value="CDIRP"/>
</dbReference>
<dbReference type="InterPro" id="IPR032675">
    <property type="entry name" value="LRR_dom_sf"/>
</dbReference>
<protein>
    <recommendedName>
        <fullName evidence="6">PKD domain-containing protein</fullName>
    </recommendedName>
</protein>
<feature type="chain" id="PRO_5032976454" description="PKD domain-containing protein" evidence="3">
    <location>
        <begin position="21"/>
        <end position="563"/>
    </location>
</feature>